<feature type="compositionally biased region" description="Low complexity" evidence="1">
    <location>
        <begin position="176"/>
        <end position="194"/>
    </location>
</feature>
<feature type="region of interest" description="Disordered" evidence="1">
    <location>
        <begin position="154"/>
        <end position="222"/>
    </location>
</feature>
<evidence type="ECO:0000313" key="2">
    <source>
        <dbReference type="EMBL" id="KAF5395650.1"/>
    </source>
</evidence>
<dbReference type="EMBL" id="LUCH01011057">
    <property type="protein sequence ID" value="KAF5395650.1"/>
    <property type="molecule type" value="Genomic_DNA"/>
</dbReference>
<sequence length="253" mass="27570">MSCDPAGRYILNVGSLVILDRVVNSKINQLLYSYRVSAARPSVPHSTDTPMFRMALVCWRVAPDSTVLTQPATSNTRQEESMSFASSEVTASTESCLSDSTAMNSARDNEVEDCELELEAKISCQPLRINLDQNTLQFLEGFQQLFTSLNIPSGQSNPSSFSSQPLPVPVHAGFQSPPRSSTSTSRVTRYPSSPLQGSPSGRAAPSNLHSASKRMTTEGMPASGRPGLFIRSVICWFSHIVLSLFPHDSYFSV</sequence>
<evidence type="ECO:0000313" key="3">
    <source>
        <dbReference type="Proteomes" id="UP000748531"/>
    </source>
</evidence>
<name>A0A8J4WM69_9TREM</name>
<gene>
    <name evidence="2" type="ORF">PHET_11037</name>
</gene>
<dbReference type="AlphaFoldDB" id="A0A8J4WM69"/>
<feature type="compositionally biased region" description="Low complexity" evidence="1">
    <location>
        <begin position="154"/>
        <end position="165"/>
    </location>
</feature>
<comment type="caution">
    <text evidence="2">The sequence shown here is derived from an EMBL/GenBank/DDBJ whole genome shotgun (WGS) entry which is preliminary data.</text>
</comment>
<dbReference type="Proteomes" id="UP000748531">
    <property type="component" value="Unassembled WGS sequence"/>
</dbReference>
<evidence type="ECO:0000256" key="1">
    <source>
        <dbReference type="SAM" id="MobiDB-lite"/>
    </source>
</evidence>
<protein>
    <submittedName>
        <fullName evidence="2">Uncharacterized protein</fullName>
    </submittedName>
</protein>
<reference evidence="2" key="1">
    <citation type="submission" date="2019-05" db="EMBL/GenBank/DDBJ databases">
        <title>Annotation for the trematode Paragonimus heterotremus.</title>
        <authorList>
            <person name="Choi Y.-J."/>
        </authorList>
    </citation>
    <scope>NUCLEOTIDE SEQUENCE</scope>
    <source>
        <strain evidence="2">LC</strain>
    </source>
</reference>
<dbReference type="OrthoDB" id="18982at2759"/>
<accession>A0A8J4WM69</accession>
<proteinExistence type="predicted"/>
<keyword evidence="3" id="KW-1185">Reference proteome</keyword>
<organism evidence="2 3">
    <name type="scientific">Paragonimus heterotremus</name>
    <dbReference type="NCBI Taxonomy" id="100268"/>
    <lineage>
        <taxon>Eukaryota</taxon>
        <taxon>Metazoa</taxon>
        <taxon>Spiralia</taxon>
        <taxon>Lophotrochozoa</taxon>
        <taxon>Platyhelminthes</taxon>
        <taxon>Trematoda</taxon>
        <taxon>Digenea</taxon>
        <taxon>Plagiorchiida</taxon>
        <taxon>Troglotremata</taxon>
        <taxon>Troglotrematidae</taxon>
        <taxon>Paragonimus</taxon>
    </lineage>
</organism>